<evidence type="ECO:0000313" key="3">
    <source>
        <dbReference type="Proteomes" id="UP000294813"/>
    </source>
</evidence>
<keyword evidence="1" id="KW-0812">Transmembrane</keyword>
<comment type="caution">
    <text evidence="2">The sequence shown here is derived from an EMBL/GenBank/DDBJ whole genome shotgun (WGS) entry which is preliminary data.</text>
</comment>
<sequence>MDEKQGGTSNRQMANVVLGVSVAGYLLTVPFAGTFAGGLLSSGFGAAVVGGCADWFAVTALFGKPLGIPYGTQILVRNRQEIVDTMITMVEKDLLTKDYLQRRLAAYDVGVWFEQEVLASILPRLVEGAAPDFLGKTLEPLVRTIVEDLPLSPFLADQLTWALEQGYDERLFDLALDEAELLVMHSAIRQELARLVAQTKKRYEATLTRRRLFNDLILRMDPDDLAAQLQRAARNYLATLRDGDHHWRKKARAYVRDWVLRLRNDPALQAQVEAWKKAQLGQIAWEALLQDLLKQVQSPDGQVPLAKSPWFRRTVRRVVRLVAALKEQSASPDKLDQLLKRIGEQWIDDKHSAIGELIRENINRFSDEALVELVQSKAGNDLQMIRINGSVVGGLVGMLIFLLTQLT</sequence>
<accession>A0A4R2RVP1</accession>
<proteinExistence type="predicted"/>
<reference evidence="2 3" key="1">
    <citation type="submission" date="2019-03" db="EMBL/GenBank/DDBJ databases">
        <title>Genomic Encyclopedia of Type Strains, Phase IV (KMG-IV): sequencing the most valuable type-strain genomes for metagenomic binning, comparative biology and taxonomic classification.</title>
        <authorList>
            <person name="Goeker M."/>
        </authorList>
    </citation>
    <scope>NUCLEOTIDE SEQUENCE [LARGE SCALE GENOMIC DNA]</scope>
    <source>
        <strain evidence="2 3">DSM 11170</strain>
    </source>
</reference>
<feature type="transmembrane region" description="Helical" evidence="1">
    <location>
        <begin position="387"/>
        <end position="406"/>
    </location>
</feature>
<organism evidence="2 3">
    <name type="scientific">Heliophilum fasciatum</name>
    <dbReference type="NCBI Taxonomy" id="35700"/>
    <lineage>
        <taxon>Bacteria</taxon>
        <taxon>Bacillati</taxon>
        <taxon>Bacillota</taxon>
        <taxon>Clostridia</taxon>
        <taxon>Eubacteriales</taxon>
        <taxon>Heliobacteriaceae</taxon>
        <taxon>Heliophilum</taxon>
    </lineage>
</organism>
<dbReference type="AlphaFoldDB" id="A0A4R2RVP1"/>
<dbReference type="Pfam" id="PF04286">
    <property type="entry name" value="DUF445"/>
    <property type="match status" value="1"/>
</dbReference>
<keyword evidence="1" id="KW-1133">Transmembrane helix</keyword>
<dbReference type="Proteomes" id="UP000294813">
    <property type="component" value="Unassembled WGS sequence"/>
</dbReference>
<name>A0A4R2RVP1_9FIRM</name>
<protein>
    <submittedName>
        <fullName evidence="2">Uncharacterized membrane-anchored protein YjiN (DUF445 family)</fullName>
    </submittedName>
</protein>
<dbReference type="InterPro" id="IPR007383">
    <property type="entry name" value="DUF445"/>
</dbReference>
<dbReference type="PANTHER" id="PTHR38442:SF1">
    <property type="entry name" value="INNER MEMBRANE PROTEIN"/>
    <property type="match status" value="1"/>
</dbReference>
<dbReference type="GO" id="GO:0005886">
    <property type="term" value="C:plasma membrane"/>
    <property type="evidence" value="ECO:0007669"/>
    <property type="project" value="TreeGrafter"/>
</dbReference>
<keyword evidence="3" id="KW-1185">Reference proteome</keyword>
<evidence type="ECO:0000313" key="2">
    <source>
        <dbReference type="EMBL" id="TCP68480.1"/>
    </source>
</evidence>
<gene>
    <name evidence="2" type="ORF">EDD73_103111</name>
</gene>
<dbReference type="OrthoDB" id="9769590at2"/>
<evidence type="ECO:0000256" key="1">
    <source>
        <dbReference type="SAM" id="Phobius"/>
    </source>
</evidence>
<dbReference type="EMBL" id="SLXT01000003">
    <property type="protein sequence ID" value="TCP68480.1"/>
    <property type="molecule type" value="Genomic_DNA"/>
</dbReference>
<feature type="transmembrane region" description="Helical" evidence="1">
    <location>
        <begin position="12"/>
        <end position="33"/>
    </location>
</feature>
<dbReference type="PANTHER" id="PTHR38442">
    <property type="entry name" value="INNER MEMBRANE PROTEIN-RELATED"/>
    <property type="match status" value="1"/>
</dbReference>
<dbReference type="RefSeq" id="WP_131918074.1">
    <property type="nucleotide sequence ID" value="NZ_JAOQNU010000003.1"/>
</dbReference>
<keyword evidence="1" id="KW-0472">Membrane</keyword>